<keyword evidence="1" id="KW-0472">Membrane</keyword>
<organism evidence="2 3">
    <name type="scientific">Devosia nanyangense</name>
    <dbReference type="NCBI Taxonomy" id="1228055"/>
    <lineage>
        <taxon>Bacteria</taxon>
        <taxon>Pseudomonadati</taxon>
        <taxon>Pseudomonadota</taxon>
        <taxon>Alphaproteobacteria</taxon>
        <taxon>Hyphomicrobiales</taxon>
        <taxon>Devosiaceae</taxon>
        <taxon>Devosia</taxon>
    </lineage>
</organism>
<accession>A0A933KZV8</accession>
<evidence type="ECO:0000256" key="1">
    <source>
        <dbReference type="SAM" id="Phobius"/>
    </source>
</evidence>
<proteinExistence type="predicted"/>
<feature type="transmembrane region" description="Helical" evidence="1">
    <location>
        <begin position="357"/>
        <end position="379"/>
    </location>
</feature>
<dbReference type="Pfam" id="PF13687">
    <property type="entry name" value="DUF4153"/>
    <property type="match status" value="1"/>
</dbReference>
<dbReference type="InterPro" id="IPR025291">
    <property type="entry name" value="DUF4153"/>
</dbReference>
<feature type="transmembrane region" description="Helical" evidence="1">
    <location>
        <begin position="253"/>
        <end position="271"/>
    </location>
</feature>
<sequence>MTDLTQDSGAADQSIWNRRTLAAGAALAALIVLGDVLFWHQAGGVNVLVFLIAVIFGIVALYPNRFGDGNTVLLLVVALVGTMPLFETLSPWGLLTAQGGITLLALGISGHLPRFEDWPGAFTRFGVLAPLRLVGDGLRALSEGGRQKAGGRLLRAALVWLVPVAFAVMFAWLFATANPVIELALRAIRLDRLLDLLDPARIVLWCLIALLCWPFLAPRLLQWTALPQVQVQGPALPRTESLIFGRAAIRNSLLVFNAMFAVQTALDLIYLWGGVRLPDGMSHAEYAHRGAYPLIVTAILAGAFVLAAMRTNGPGKSSPLIRSLVYLWIAQNVWLVVSSLLRLELYVEVYYLSEMRIAAAIWMGLVGIGLVLIVVKIALDKSNKWLVTSNMVALSLTLWGVSWLDLQSLIAVYNVRHSYEMRGEGLPLDQYYTSDLGPAAIPALDEFLTSARFASLSSLTTFSLLRGELTDRVLYRDPSGGEVYLFRQSWHGWTWRGDRLNQYLLQHPFAPDTADAID</sequence>
<gene>
    <name evidence="2" type="ORF">HY834_02670</name>
</gene>
<feature type="transmembrane region" description="Helical" evidence="1">
    <location>
        <begin position="391"/>
        <end position="413"/>
    </location>
</feature>
<evidence type="ECO:0000313" key="2">
    <source>
        <dbReference type="EMBL" id="MBI4920627.1"/>
    </source>
</evidence>
<feature type="transmembrane region" description="Helical" evidence="1">
    <location>
        <begin position="291"/>
        <end position="308"/>
    </location>
</feature>
<name>A0A933KZV8_9HYPH</name>
<keyword evidence="1" id="KW-0812">Transmembrane</keyword>
<protein>
    <submittedName>
        <fullName evidence="2">DUF4173 domain-containing protein</fullName>
    </submittedName>
</protein>
<dbReference type="AlphaFoldDB" id="A0A933KZV8"/>
<keyword evidence="1" id="KW-1133">Transmembrane helix</keyword>
<feature type="transmembrane region" description="Helical" evidence="1">
    <location>
        <begin position="202"/>
        <end position="221"/>
    </location>
</feature>
<evidence type="ECO:0000313" key="3">
    <source>
        <dbReference type="Proteomes" id="UP000782610"/>
    </source>
</evidence>
<comment type="caution">
    <text evidence="2">The sequence shown here is derived from an EMBL/GenBank/DDBJ whole genome shotgun (WGS) entry which is preliminary data.</text>
</comment>
<reference evidence="2" key="1">
    <citation type="submission" date="2020-07" db="EMBL/GenBank/DDBJ databases">
        <title>Huge and variable diversity of episymbiotic CPR bacteria and DPANN archaea in groundwater ecosystems.</title>
        <authorList>
            <person name="He C.Y."/>
            <person name="Keren R."/>
            <person name="Whittaker M."/>
            <person name="Farag I.F."/>
            <person name="Doudna J."/>
            <person name="Cate J.H.D."/>
            <person name="Banfield J.F."/>
        </authorList>
    </citation>
    <scope>NUCLEOTIDE SEQUENCE</scope>
    <source>
        <strain evidence="2">NC_groundwater_1586_Pr3_B-0.1um_66_15</strain>
    </source>
</reference>
<feature type="transmembrane region" description="Helical" evidence="1">
    <location>
        <begin position="21"/>
        <end position="39"/>
    </location>
</feature>
<feature type="transmembrane region" description="Helical" evidence="1">
    <location>
        <begin position="320"/>
        <end position="337"/>
    </location>
</feature>
<feature type="transmembrane region" description="Helical" evidence="1">
    <location>
        <begin position="69"/>
        <end position="86"/>
    </location>
</feature>
<dbReference type="EMBL" id="JACRAF010000006">
    <property type="protein sequence ID" value="MBI4920627.1"/>
    <property type="molecule type" value="Genomic_DNA"/>
</dbReference>
<feature type="transmembrane region" description="Helical" evidence="1">
    <location>
        <begin position="153"/>
        <end position="175"/>
    </location>
</feature>
<feature type="transmembrane region" description="Helical" evidence="1">
    <location>
        <begin position="45"/>
        <end position="62"/>
    </location>
</feature>
<dbReference type="Proteomes" id="UP000782610">
    <property type="component" value="Unassembled WGS sequence"/>
</dbReference>